<evidence type="ECO:0000313" key="1">
    <source>
        <dbReference type="EMBL" id="EDM87994.1"/>
    </source>
</evidence>
<sequence length="110" mass="12481">MMVATAPSIFFCGFFFACLYIASWISADIDVVHHPAKCFHEIVVSTKQVAEKFLPPAVLLFIFIGFVFNDVTADVVYRIADKIENDFPYVINDEAIYRYKKGVCNDVSNK</sequence>
<dbReference type="AlphaFoldDB" id="A5ZQY7"/>
<gene>
    <name evidence="1" type="ORF">RUMOBE_01414</name>
</gene>
<reference evidence="1 2" key="2">
    <citation type="submission" date="2007-04" db="EMBL/GenBank/DDBJ databases">
        <title>Draft genome sequence of Ruminococcus obeum (ATCC 29174).</title>
        <authorList>
            <person name="Sudarsanam P."/>
            <person name="Ley R."/>
            <person name="Guruge J."/>
            <person name="Turnbaugh P.J."/>
            <person name="Mahowald M."/>
            <person name="Liep D."/>
            <person name="Gordon J."/>
        </authorList>
    </citation>
    <scope>NUCLEOTIDE SEQUENCE [LARGE SCALE GENOMIC DNA]</scope>
    <source>
        <strain evidence="1 2">ATCC 29174</strain>
    </source>
</reference>
<dbReference type="HOGENOM" id="CLU_2166072_0_0_9"/>
<proteinExistence type="predicted"/>
<comment type="caution">
    <text evidence="1">The sequence shown here is derived from an EMBL/GenBank/DDBJ whole genome shotgun (WGS) entry which is preliminary data.</text>
</comment>
<dbReference type="Proteomes" id="UP000006002">
    <property type="component" value="Unassembled WGS sequence"/>
</dbReference>
<reference evidence="1 2" key="1">
    <citation type="submission" date="2007-03" db="EMBL/GenBank/DDBJ databases">
        <authorList>
            <person name="Fulton L."/>
            <person name="Clifton S."/>
            <person name="Fulton B."/>
            <person name="Xu J."/>
            <person name="Minx P."/>
            <person name="Pepin K.H."/>
            <person name="Johnson M."/>
            <person name="Thiruvilangam P."/>
            <person name="Bhonagiri V."/>
            <person name="Nash W.E."/>
            <person name="Mardis E.R."/>
            <person name="Wilson R.K."/>
        </authorList>
    </citation>
    <scope>NUCLEOTIDE SEQUENCE [LARGE SCALE GENOMIC DNA]</scope>
    <source>
        <strain evidence="1 2">ATCC 29174</strain>
    </source>
</reference>
<dbReference type="eggNOG" id="ENOG502ZFWB">
    <property type="taxonomic scope" value="Bacteria"/>
</dbReference>
<dbReference type="EMBL" id="AAVO02000004">
    <property type="protein sequence ID" value="EDM87994.1"/>
    <property type="molecule type" value="Genomic_DNA"/>
</dbReference>
<evidence type="ECO:0000313" key="2">
    <source>
        <dbReference type="Proteomes" id="UP000006002"/>
    </source>
</evidence>
<protein>
    <submittedName>
        <fullName evidence="1">Uncharacterized protein</fullName>
    </submittedName>
</protein>
<name>A5ZQY7_9FIRM</name>
<organism evidence="1 2">
    <name type="scientific">Blautia obeum ATCC 29174</name>
    <dbReference type="NCBI Taxonomy" id="411459"/>
    <lineage>
        <taxon>Bacteria</taxon>
        <taxon>Bacillati</taxon>
        <taxon>Bacillota</taxon>
        <taxon>Clostridia</taxon>
        <taxon>Lachnospirales</taxon>
        <taxon>Lachnospiraceae</taxon>
        <taxon>Blautia</taxon>
    </lineage>
</organism>
<accession>A5ZQY7</accession>